<gene>
    <name evidence="2" type="ORF">C2G38_2061778</name>
</gene>
<sequence length="74" mass="8931">MIKQKVGYQIIYVYVCNLIKYLPSFCLIVQALFTINFDNYTYVPSVNDINLIENIIFWNSNEQMRRIMCKNFYT</sequence>
<keyword evidence="1" id="KW-0472">Membrane</keyword>
<proteinExistence type="predicted"/>
<accession>A0A397VY12</accession>
<evidence type="ECO:0000256" key="1">
    <source>
        <dbReference type="SAM" id="Phobius"/>
    </source>
</evidence>
<dbReference type="Proteomes" id="UP000266673">
    <property type="component" value="Unassembled WGS sequence"/>
</dbReference>
<keyword evidence="1" id="KW-0812">Transmembrane</keyword>
<dbReference type="AlphaFoldDB" id="A0A397VY12"/>
<organism evidence="2 3">
    <name type="scientific">Gigaspora rosea</name>
    <dbReference type="NCBI Taxonomy" id="44941"/>
    <lineage>
        <taxon>Eukaryota</taxon>
        <taxon>Fungi</taxon>
        <taxon>Fungi incertae sedis</taxon>
        <taxon>Mucoromycota</taxon>
        <taxon>Glomeromycotina</taxon>
        <taxon>Glomeromycetes</taxon>
        <taxon>Diversisporales</taxon>
        <taxon>Gigasporaceae</taxon>
        <taxon>Gigaspora</taxon>
    </lineage>
</organism>
<comment type="caution">
    <text evidence="2">The sequence shown here is derived from an EMBL/GenBank/DDBJ whole genome shotgun (WGS) entry which is preliminary data.</text>
</comment>
<reference evidence="2 3" key="1">
    <citation type="submission" date="2018-06" db="EMBL/GenBank/DDBJ databases">
        <title>Comparative genomics reveals the genomic features of Rhizophagus irregularis, R. cerebriforme, R. diaphanum and Gigaspora rosea, and their symbiotic lifestyle signature.</title>
        <authorList>
            <person name="Morin E."/>
            <person name="San Clemente H."/>
            <person name="Chen E.C.H."/>
            <person name="De La Providencia I."/>
            <person name="Hainaut M."/>
            <person name="Kuo A."/>
            <person name="Kohler A."/>
            <person name="Murat C."/>
            <person name="Tang N."/>
            <person name="Roy S."/>
            <person name="Loubradou J."/>
            <person name="Henrissat B."/>
            <person name="Grigoriev I.V."/>
            <person name="Corradi N."/>
            <person name="Roux C."/>
            <person name="Martin F.M."/>
        </authorList>
    </citation>
    <scope>NUCLEOTIDE SEQUENCE [LARGE SCALE GENOMIC DNA]</scope>
    <source>
        <strain evidence="2 3">DAOM 194757</strain>
    </source>
</reference>
<evidence type="ECO:0000313" key="2">
    <source>
        <dbReference type="EMBL" id="RIB27470.1"/>
    </source>
</evidence>
<keyword evidence="1" id="KW-1133">Transmembrane helix</keyword>
<evidence type="ECO:0000313" key="3">
    <source>
        <dbReference type="Proteomes" id="UP000266673"/>
    </source>
</evidence>
<dbReference type="EMBL" id="QKWP01000097">
    <property type="protein sequence ID" value="RIB27470.1"/>
    <property type="molecule type" value="Genomic_DNA"/>
</dbReference>
<feature type="transmembrane region" description="Helical" evidence="1">
    <location>
        <begin position="12"/>
        <end position="33"/>
    </location>
</feature>
<protein>
    <submittedName>
        <fullName evidence="2">Uncharacterized protein</fullName>
    </submittedName>
</protein>
<keyword evidence="3" id="KW-1185">Reference proteome</keyword>
<name>A0A397VY12_9GLOM</name>